<evidence type="ECO:0000256" key="1">
    <source>
        <dbReference type="ARBA" id="ARBA00004479"/>
    </source>
</evidence>
<evidence type="ECO:0000259" key="12">
    <source>
        <dbReference type="Pfam" id="PF13947"/>
    </source>
</evidence>
<evidence type="ECO:0000256" key="10">
    <source>
        <dbReference type="SAM" id="Phobius"/>
    </source>
</evidence>
<feature type="signal peptide" evidence="11">
    <location>
        <begin position="1"/>
        <end position="18"/>
    </location>
</feature>
<comment type="caution">
    <text evidence="14">The sequence shown here is derived from an EMBL/GenBank/DDBJ whole genome shotgun (WGS) entry which is preliminary data.</text>
</comment>
<dbReference type="InterPro" id="IPR032872">
    <property type="entry name" value="WAK_assoc_C"/>
</dbReference>
<gene>
    <name evidence="14" type="ORF">HID58_027305</name>
</gene>
<dbReference type="EC" id="2.7.11.1" evidence="2"/>
<dbReference type="EMBL" id="JAGKQM010000007">
    <property type="protein sequence ID" value="KAH0919645.1"/>
    <property type="molecule type" value="Genomic_DNA"/>
</dbReference>
<dbReference type="Pfam" id="PF14380">
    <property type="entry name" value="WAK_assoc"/>
    <property type="match status" value="3"/>
</dbReference>
<protein>
    <recommendedName>
        <fullName evidence="2">non-specific serine/threonine protein kinase</fullName>
        <ecNumber evidence="2">2.7.11.1</ecNumber>
    </recommendedName>
</protein>
<keyword evidence="5 10" id="KW-1133">Transmembrane helix</keyword>
<feature type="chain" id="PRO_5047283899" description="non-specific serine/threonine protein kinase" evidence="11">
    <location>
        <begin position="19"/>
        <end position="886"/>
    </location>
</feature>
<feature type="domain" description="Wall-associated receptor kinase C-terminal" evidence="13">
    <location>
        <begin position="517"/>
        <end position="579"/>
    </location>
</feature>
<accession>A0ABQ8CTG6</accession>
<dbReference type="Pfam" id="PF13947">
    <property type="entry name" value="GUB_WAK_bind"/>
    <property type="match status" value="3"/>
</dbReference>
<evidence type="ECO:0000256" key="7">
    <source>
        <dbReference type="ARBA" id="ARBA00023180"/>
    </source>
</evidence>
<dbReference type="Proteomes" id="UP000824890">
    <property type="component" value="Unassembled WGS sequence"/>
</dbReference>
<evidence type="ECO:0000256" key="8">
    <source>
        <dbReference type="ARBA" id="ARBA00047899"/>
    </source>
</evidence>
<evidence type="ECO:0000256" key="2">
    <source>
        <dbReference type="ARBA" id="ARBA00012513"/>
    </source>
</evidence>
<feature type="domain" description="Wall-associated receptor kinase C-terminal" evidence="13">
    <location>
        <begin position="711"/>
        <end position="798"/>
    </location>
</feature>
<keyword evidence="7" id="KW-0325">Glycoprotein</keyword>
<comment type="catalytic activity">
    <reaction evidence="8">
        <text>L-threonyl-[protein] + ATP = O-phospho-L-threonyl-[protein] + ADP + H(+)</text>
        <dbReference type="Rhea" id="RHEA:46608"/>
        <dbReference type="Rhea" id="RHEA-COMP:11060"/>
        <dbReference type="Rhea" id="RHEA-COMP:11605"/>
        <dbReference type="ChEBI" id="CHEBI:15378"/>
        <dbReference type="ChEBI" id="CHEBI:30013"/>
        <dbReference type="ChEBI" id="CHEBI:30616"/>
        <dbReference type="ChEBI" id="CHEBI:61977"/>
        <dbReference type="ChEBI" id="CHEBI:456216"/>
        <dbReference type="EC" id="2.7.11.1"/>
    </reaction>
</comment>
<comment type="catalytic activity">
    <reaction evidence="9">
        <text>L-seryl-[protein] + ATP = O-phospho-L-seryl-[protein] + ADP + H(+)</text>
        <dbReference type="Rhea" id="RHEA:17989"/>
        <dbReference type="Rhea" id="RHEA-COMP:9863"/>
        <dbReference type="Rhea" id="RHEA-COMP:11604"/>
        <dbReference type="ChEBI" id="CHEBI:15378"/>
        <dbReference type="ChEBI" id="CHEBI:29999"/>
        <dbReference type="ChEBI" id="CHEBI:30616"/>
        <dbReference type="ChEBI" id="CHEBI:83421"/>
        <dbReference type="ChEBI" id="CHEBI:456216"/>
        <dbReference type="EC" id="2.7.11.1"/>
    </reaction>
</comment>
<evidence type="ECO:0000256" key="6">
    <source>
        <dbReference type="ARBA" id="ARBA00023136"/>
    </source>
</evidence>
<feature type="domain" description="Wall-associated receptor kinase galacturonan-binding" evidence="12">
    <location>
        <begin position="26"/>
        <end position="89"/>
    </location>
</feature>
<keyword evidence="3 10" id="KW-0812">Transmembrane</keyword>
<name>A0ABQ8CTG6_BRANA</name>
<feature type="domain" description="Wall-associated receptor kinase galacturonan-binding" evidence="12">
    <location>
        <begin position="591"/>
        <end position="654"/>
    </location>
</feature>
<reference evidence="14 15" key="1">
    <citation type="submission" date="2021-05" db="EMBL/GenBank/DDBJ databases">
        <title>Genome Assembly of Synthetic Allotetraploid Brassica napus Reveals Homoeologous Exchanges between Subgenomes.</title>
        <authorList>
            <person name="Davis J.T."/>
        </authorList>
    </citation>
    <scope>NUCLEOTIDE SEQUENCE [LARGE SCALE GENOMIC DNA]</scope>
    <source>
        <strain evidence="15">cv. Da-Ae</strain>
        <tissue evidence="14">Seedling</tissue>
    </source>
</reference>
<evidence type="ECO:0000256" key="11">
    <source>
        <dbReference type="SAM" id="SignalP"/>
    </source>
</evidence>
<evidence type="ECO:0000259" key="13">
    <source>
        <dbReference type="Pfam" id="PF14380"/>
    </source>
</evidence>
<feature type="transmembrane region" description="Helical" evidence="10">
    <location>
        <begin position="258"/>
        <end position="282"/>
    </location>
</feature>
<keyword evidence="15" id="KW-1185">Reference proteome</keyword>
<keyword evidence="6 10" id="KW-0472">Membrane</keyword>
<evidence type="ECO:0000256" key="4">
    <source>
        <dbReference type="ARBA" id="ARBA00022729"/>
    </source>
</evidence>
<evidence type="ECO:0000313" key="14">
    <source>
        <dbReference type="EMBL" id="KAH0919645.1"/>
    </source>
</evidence>
<comment type="subcellular location">
    <subcellularLocation>
        <location evidence="1">Membrane</location>
        <topology evidence="1">Single-pass type I membrane protein</topology>
    </subcellularLocation>
</comment>
<evidence type="ECO:0000256" key="9">
    <source>
        <dbReference type="ARBA" id="ARBA00048679"/>
    </source>
</evidence>
<feature type="domain" description="Wall-associated receptor kinase galacturonan-binding" evidence="12">
    <location>
        <begin position="402"/>
        <end position="456"/>
    </location>
</feature>
<dbReference type="PANTHER" id="PTHR33138">
    <property type="entry name" value="OS01G0690200 PROTEIN"/>
    <property type="match status" value="1"/>
</dbReference>
<proteinExistence type="predicted"/>
<evidence type="ECO:0000256" key="5">
    <source>
        <dbReference type="ARBA" id="ARBA00022989"/>
    </source>
</evidence>
<organism evidence="14 15">
    <name type="scientific">Brassica napus</name>
    <name type="common">Rape</name>
    <dbReference type="NCBI Taxonomy" id="3708"/>
    <lineage>
        <taxon>Eukaryota</taxon>
        <taxon>Viridiplantae</taxon>
        <taxon>Streptophyta</taxon>
        <taxon>Embryophyta</taxon>
        <taxon>Tracheophyta</taxon>
        <taxon>Spermatophyta</taxon>
        <taxon>Magnoliopsida</taxon>
        <taxon>eudicotyledons</taxon>
        <taxon>Gunneridae</taxon>
        <taxon>Pentapetalae</taxon>
        <taxon>rosids</taxon>
        <taxon>malvids</taxon>
        <taxon>Brassicales</taxon>
        <taxon>Brassicaceae</taxon>
        <taxon>Brassiceae</taxon>
        <taxon>Brassica</taxon>
    </lineage>
</organism>
<evidence type="ECO:0000256" key="3">
    <source>
        <dbReference type="ARBA" id="ARBA00022692"/>
    </source>
</evidence>
<feature type="domain" description="Wall-associated receptor kinase C-terminal" evidence="13">
    <location>
        <begin position="160"/>
        <end position="244"/>
    </location>
</feature>
<evidence type="ECO:0000313" key="15">
    <source>
        <dbReference type="Proteomes" id="UP000824890"/>
    </source>
</evidence>
<dbReference type="InterPro" id="IPR025287">
    <property type="entry name" value="WAK_GUB"/>
</dbReference>
<dbReference type="PANTHER" id="PTHR33138:SF11">
    <property type="entry name" value="KINASE-LIKE PROTEIN"/>
    <property type="match status" value="1"/>
</dbReference>
<sequence>MFHMITWMLFLIPSCVFSTNELRDRCSQPFRCGDQTGLSYPFWTSGREDCGHPEFKVDCSGQFAELSITSVKFRILEANYYSGIIRLARSDFIGGLCPKDLLNVTFDERVVTLAPTTEFLTIYHNCSRAFPQYVSTYVGDLPCDGDDDDTISYYVTTNLSSPLLNGIRSELEDLGSSCKTASIRVSAGPLLNALQGNRTQDNLQRTLAEGFQLGVNQECSSCLASKGACGFNQNSGGSVCYCKDEPNNSICSSRKKGFSTGAIAGLAAGVIMFLFLVLALFLQLIRKRNKKAFISRPELKALIPLKQYSYAQVKRITKSFAEVMRGSRPRTENGVSSEEEEMVRKMTLVGLWCIQSSPSDRPPMNKVVEMMEGSVDALEVPPRPVFQIPAEPLQESSTLSEDISAGFPFSGGNRHESCGHSLLKLRCSKNTTSLIISNHPYEVLHIDEASKTLRLAIADLRDSFCNATFADATLPPEIFELSQMYKNLTVFHHCDSKFPYRSSYTCPGIGPIVVSETRDRDFHDSCGECFTVIVPKSFVPEEKELNMTNLESVLSKGFEVKVKKIDEKACQECSSNHGTHQPSADELYRRCSAPFSCGDQGGLLYPFWIPDREECGHPDFKLDCHSSFAEITICSVKYRILEANYKSRDIRLARSDYIGGLCPQNPINEPFTQNVFALAGDGDMISIYHECTPQFPQYVSPYVGDLDCEANEKSYYVTRNLSSPLKDLVGTCKRNVSIPASGPALNTLQKNASRDNLKTALKEGFKVEFHRECSMCMDSGGACGCKKGSNNFLCYCKDHIHSHTCGNKGISSPAKAAKKMTLVGLWCIQSSPSDRPSMDIVVEMMEGSLDALDVPPKPVLQVPLLESSTHSEDISVYTEVCSMNTV</sequence>
<keyword evidence="4 11" id="KW-0732">Signal</keyword>